<sequence>MDEPNELLLSSSTLNAWSRRIECSGGPIGACSKSDSWLLNPRGLQAVTVPYGMKVLREAATKHEKYWYGSAVTTAKCKRDSFGNRAAEYPVNRDSGWKEKSFSRIEDSEFRRLDLNPPYIIYNKYIDGGLGKRSNREVVKSSPAGEGKRDKLPAPAETEAEAPRRSDRG</sequence>
<protein>
    <submittedName>
        <fullName evidence="2">Uncharacterized protein</fullName>
    </submittedName>
</protein>
<dbReference type="EMBL" id="JAHXZJ010000011">
    <property type="protein sequence ID" value="KAH0562775.1"/>
    <property type="molecule type" value="Genomic_DNA"/>
</dbReference>
<keyword evidence="3" id="KW-1185">Reference proteome</keyword>
<feature type="region of interest" description="Disordered" evidence="1">
    <location>
        <begin position="133"/>
        <end position="169"/>
    </location>
</feature>
<organism evidence="2 3">
    <name type="scientific">Cotesia glomerata</name>
    <name type="common">Lepidopteran parasitic wasp</name>
    <name type="synonym">Apanteles glomeratus</name>
    <dbReference type="NCBI Taxonomy" id="32391"/>
    <lineage>
        <taxon>Eukaryota</taxon>
        <taxon>Metazoa</taxon>
        <taxon>Ecdysozoa</taxon>
        <taxon>Arthropoda</taxon>
        <taxon>Hexapoda</taxon>
        <taxon>Insecta</taxon>
        <taxon>Pterygota</taxon>
        <taxon>Neoptera</taxon>
        <taxon>Endopterygota</taxon>
        <taxon>Hymenoptera</taxon>
        <taxon>Apocrita</taxon>
        <taxon>Ichneumonoidea</taxon>
        <taxon>Braconidae</taxon>
        <taxon>Microgastrinae</taxon>
        <taxon>Cotesia</taxon>
    </lineage>
</organism>
<evidence type="ECO:0000313" key="3">
    <source>
        <dbReference type="Proteomes" id="UP000826195"/>
    </source>
</evidence>
<dbReference type="Proteomes" id="UP000826195">
    <property type="component" value="Unassembled WGS sequence"/>
</dbReference>
<accession>A0AAV7J1A6</accession>
<comment type="caution">
    <text evidence="2">The sequence shown here is derived from an EMBL/GenBank/DDBJ whole genome shotgun (WGS) entry which is preliminary data.</text>
</comment>
<gene>
    <name evidence="2" type="ORF">KQX54_000892</name>
</gene>
<reference evidence="2 3" key="1">
    <citation type="journal article" date="2021" name="J. Hered.">
        <title>A chromosome-level genome assembly of the parasitoid wasp, Cotesia glomerata (Hymenoptera: Braconidae).</title>
        <authorList>
            <person name="Pinto B.J."/>
            <person name="Weis J.J."/>
            <person name="Gamble T."/>
            <person name="Ode P.J."/>
            <person name="Paul R."/>
            <person name="Zaspel J.M."/>
        </authorList>
    </citation>
    <scope>NUCLEOTIDE SEQUENCE [LARGE SCALE GENOMIC DNA]</scope>
    <source>
        <strain evidence="2">CgM1</strain>
    </source>
</reference>
<dbReference type="AlphaFoldDB" id="A0AAV7J1A6"/>
<evidence type="ECO:0000256" key="1">
    <source>
        <dbReference type="SAM" id="MobiDB-lite"/>
    </source>
</evidence>
<proteinExistence type="predicted"/>
<evidence type="ECO:0000313" key="2">
    <source>
        <dbReference type="EMBL" id="KAH0562775.1"/>
    </source>
</evidence>
<name>A0AAV7J1A6_COTGL</name>